<dbReference type="Gene3D" id="3.90.1200.10">
    <property type="match status" value="1"/>
</dbReference>
<name>A0A6P2BRG2_9ACTN</name>
<gene>
    <name evidence="2" type="ORF">EAS64_29405</name>
</gene>
<reference evidence="2 3" key="1">
    <citation type="submission" date="2018-11" db="EMBL/GenBank/DDBJ databases">
        <title>Trebonia kvetii gen.nov., sp.nov., a novel acidophilic actinobacterium, and proposal of the new actinobacterial family Treboniaceae fam. nov.</title>
        <authorList>
            <person name="Rapoport D."/>
            <person name="Sagova-Mareckova M."/>
            <person name="Sedlacek I."/>
            <person name="Provaznik J."/>
            <person name="Kralova S."/>
            <person name="Pavlinic D."/>
            <person name="Benes V."/>
            <person name="Kopecky J."/>
        </authorList>
    </citation>
    <scope>NUCLEOTIDE SEQUENCE [LARGE SCALE GENOMIC DNA]</scope>
    <source>
        <strain evidence="2 3">15Tr583</strain>
    </source>
</reference>
<dbReference type="GO" id="GO:0016773">
    <property type="term" value="F:phosphotransferase activity, alcohol group as acceptor"/>
    <property type="evidence" value="ECO:0007669"/>
    <property type="project" value="InterPro"/>
</dbReference>
<accession>A0A6P2BRG2</accession>
<protein>
    <submittedName>
        <fullName evidence="2">Aminoglycoside phosphotransferase</fullName>
    </submittedName>
</protein>
<dbReference type="Proteomes" id="UP000460272">
    <property type="component" value="Unassembled WGS sequence"/>
</dbReference>
<dbReference type="InterPro" id="IPR006748">
    <property type="entry name" value="NH2Glyco/OHUrea_AB-resist_kin"/>
</dbReference>
<dbReference type="EMBL" id="RPFW01000006">
    <property type="protein sequence ID" value="TVZ01604.1"/>
    <property type="molecule type" value="Genomic_DNA"/>
</dbReference>
<evidence type="ECO:0000313" key="2">
    <source>
        <dbReference type="EMBL" id="TVZ01604.1"/>
    </source>
</evidence>
<dbReference type="AlphaFoldDB" id="A0A6P2BRG2"/>
<dbReference type="SUPFAM" id="SSF56112">
    <property type="entry name" value="Protein kinase-like (PK-like)"/>
    <property type="match status" value="1"/>
</dbReference>
<keyword evidence="2" id="KW-0808">Transferase</keyword>
<keyword evidence="3" id="KW-1185">Reference proteome</keyword>
<dbReference type="GO" id="GO:0019748">
    <property type="term" value="P:secondary metabolic process"/>
    <property type="evidence" value="ECO:0007669"/>
    <property type="project" value="InterPro"/>
</dbReference>
<feature type="compositionally biased region" description="Low complexity" evidence="1">
    <location>
        <begin position="24"/>
        <end position="44"/>
    </location>
</feature>
<evidence type="ECO:0000256" key="1">
    <source>
        <dbReference type="SAM" id="MobiDB-lite"/>
    </source>
</evidence>
<dbReference type="OrthoDB" id="3638028at2"/>
<proteinExistence type="predicted"/>
<dbReference type="Pfam" id="PF04655">
    <property type="entry name" value="APH_6_hur"/>
    <property type="match status" value="1"/>
</dbReference>
<feature type="compositionally biased region" description="Basic residues" evidence="1">
    <location>
        <begin position="1"/>
        <end position="16"/>
    </location>
</feature>
<organism evidence="2 3">
    <name type="scientific">Trebonia kvetii</name>
    <dbReference type="NCBI Taxonomy" id="2480626"/>
    <lineage>
        <taxon>Bacteria</taxon>
        <taxon>Bacillati</taxon>
        <taxon>Actinomycetota</taxon>
        <taxon>Actinomycetes</taxon>
        <taxon>Streptosporangiales</taxon>
        <taxon>Treboniaceae</taxon>
        <taxon>Trebonia</taxon>
    </lineage>
</organism>
<sequence>MRRARAPRPGRRRLRRPGAGVGRGSAAPACRAPRPRAATRPGRCGPGASALVRTVCFGPSWRLDLAPPVVLLRRAAPAGSAGFWGAGWLAGVRWSGVRDVPVIDVEAVRVRLARRFGPEVADWCAGLPALADEVARRWGLRLGGVWPKGGTSVVMPCESDDGEPLVLKLTPDLKIAADEAAALDAWMARRHVVMLHDADLDRGALLLERVLPGTRLADEPDRWPLEEAVPVLSGLWPRPPRLGGGSGLPELRERSEFVFEMTRRRLEQHPAVAGRVPPDLVEGSRNLASVLAAEGPVRLLHGDLHPGNVLRGGDRRGLVAIDPRPCLGDPAFDAVDWVLADGGGEQAVQQRIDWLAGRVDGLDPGRAWAWCRAMAVVLAVALLIGRGDDPVGEAMLALARAAAEGS</sequence>
<dbReference type="InterPro" id="IPR011009">
    <property type="entry name" value="Kinase-like_dom_sf"/>
</dbReference>
<feature type="region of interest" description="Disordered" evidence="1">
    <location>
        <begin position="1"/>
        <end position="44"/>
    </location>
</feature>
<comment type="caution">
    <text evidence="2">The sequence shown here is derived from an EMBL/GenBank/DDBJ whole genome shotgun (WGS) entry which is preliminary data.</text>
</comment>
<evidence type="ECO:0000313" key="3">
    <source>
        <dbReference type="Proteomes" id="UP000460272"/>
    </source>
</evidence>